<dbReference type="Pfam" id="PF13738">
    <property type="entry name" value="Pyr_redox_3"/>
    <property type="match status" value="1"/>
</dbReference>
<evidence type="ECO:0000256" key="2">
    <source>
        <dbReference type="ARBA" id="ARBA00022827"/>
    </source>
</evidence>
<gene>
    <name evidence="4" type="ORF">N6H18_18610</name>
</gene>
<dbReference type="PRINTS" id="PR00419">
    <property type="entry name" value="ADXRDTASE"/>
</dbReference>
<reference evidence="4" key="1">
    <citation type="submission" date="2022-09" db="EMBL/GenBank/DDBJ databases">
        <title>Comparative genomics and taxonomic characterization of three novel marine species of genus Reichenbachiella exhibiting antioxidant and polysaccharide degradation activities.</title>
        <authorList>
            <person name="Muhammad N."/>
            <person name="Lee Y.-J."/>
            <person name="Ko J."/>
            <person name="Kim S.-G."/>
        </authorList>
    </citation>
    <scope>NUCLEOTIDE SEQUENCE</scope>
    <source>
        <strain evidence="4">BKB1-1</strain>
    </source>
</reference>
<proteinExistence type="predicted"/>
<accession>A0ABY6CVS2</accession>
<dbReference type="Proteomes" id="UP001065174">
    <property type="component" value="Chromosome"/>
</dbReference>
<keyword evidence="1" id="KW-0285">Flavoprotein</keyword>
<keyword evidence="2" id="KW-0274">FAD</keyword>
<keyword evidence="3" id="KW-0560">Oxidoreductase</keyword>
<evidence type="ECO:0000256" key="3">
    <source>
        <dbReference type="ARBA" id="ARBA00023002"/>
    </source>
</evidence>
<dbReference type="PANTHER" id="PTHR23023">
    <property type="entry name" value="DIMETHYLANILINE MONOOXYGENASE"/>
    <property type="match status" value="1"/>
</dbReference>
<protein>
    <submittedName>
        <fullName evidence="4">NAD(P)-binding domain-containing protein</fullName>
    </submittedName>
</protein>
<organism evidence="4 5">
    <name type="scientific">Reichenbachiella agarivorans</name>
    <dbReference type="NCBI Taxonomy" id="2979464"/>
    <lineage>
        <taxon>Bacteria</taxon>
        <taxon>Pseudomonadati</taxon>
        <taxon>Bacteroidota</taxon>
        <taxon>Cytophagia</taxon>
        <taxon>Cytophagales</taxon>
        <taxon>Reichenbachiellaceae</taxon>
        <taxon>Reichenbachiella</taxon>
    </lineage>
</organism>
<keyword evidence="5" id="KW-1185">Reference proteome</keyword>
<evidence type="ECO:0000313" key="5">
    <source>
        <dbReference type="Proteomes" id="UP001065174"/>
    </source>
</evidence>
<dbReference type="InterPro" id="IPR050346">
    <property type="entry name" value="FMO-like"/>
</dbReference>
<dbReference type="EMBL" id="CP106679">
    <property type="protein sequence ID" value="UXP32355.1"/>
    <property type="molecule type" value="Genomic_DNA"/>
</dbReference>
<sequence length="512" mass="57684">MPNNTIKSQHIAIIGAGVSGISAARVWQKCGYSVTIFEASDQIGGQWNMTYPGVRLQNTAPQYQFTDFPWPFTPDRHPTGEQVLKYLHAAVAAFGLEVKLNHKVTQMVKQDIGWQLTFENGAQGDFAYVMIATGQYPGGDKKHKPRFENIDSYQGEVVTNINSKEVFKGKHVAVVGFGKTALDFAAWSGAVAQSTQHIFRTPRWTIPDHLLGIDYTRPFFSRFGSDMMPSWCHSSLIQNLLHKKLPFVVKSFWGFIATLFQYQHRKDAKLGTLDPSVLDLVFPPKSQFVPDLRSASAVAPNHYYEYVAHQRIIPYRGEVASFFEHGIILSDGQKIEADMVCICCGNEAPTYAFLPEAYAQHLRVHGGPSLYRHQIDPRIPDLGFAGYNHGFMHIALCEMGTLWQIAAHQKDLQLPSETEMLASAQRVSQWKITHSSYESTFNIAVSTRYQQHLDILLQDLGISQWRKLPNVPAEIFARYDPTDYKGVIEEYLAKSAKRKAKGQVKQVMPVDA</sequence>
<dbReference type="InterPro" id="IPR036188">
    <property type="entry name" value="FAD/NAD-bd_sf"/>
</dbReference>
<dbReference type="SUPFAM" id="SSF51905">
    <property type="entry name" value="FAD/NAD(P)-binding domain"/>
    <property type="match status" value="2"/>
</dbReference>
<name>A0ABY6CVS2_9BACT</name>
<dbReference type="RefSeq" id="WP_262309791.1">
    <property type="nucleotide sequence ID" value="NZ_CP106679.1"/>
</dbReference>
<evidence type="ECO:0000256" key="1">
    <source>
        <dbReference type="ARBA" id="ARBA00022630"/>
    </source>
</evidence>
<evidence type="ECO:0000313" key="4">
    <source>
        <dbReference type="EMBL" id="UXP32355.1"/>
    </source>
</evidence>
<dbReference type="Gene3D" id="3.50.50.60">
    <property type="entry name" value="FAD/NAD(P)-binding domain"/>
    <property type="match status" value="2"/>
</dbReference>